<dbReference type="Pfam" id="PF08455">
    <property type="entry name" value="SNF2_assoc"/>
    <property type="match status" value="1"/>
</dbReference>
<dbReference type="CDD" id="cd18793">
    <property type="entry name" value="SF2_C_SNF"/>
    <property type="match status" value="1"/>
</dbReference>
<name>A0ABW5WVA9_9STAP</name>
<feature type="domain" description="SWIM-type" evidence="3">
    <location>
        <begin position="51"/>
        <end position="88"/>
    </location>
</feature>
<feature type="domain" description="Helicase C-terminal" evidence="5">
    <location>
        <begin position="905"/>
        <end position="1066"/>
    </location>
</feature>
<dbReference type="RefSeq" id="WP_377772401.1">
    <property type="nucleotide sequence ID" value="NZ_JBHUOQ010000001.1"/>
</dbReference>
<dbReference type="InterPro" id="IPR013663">
    <property type="entry name" value="Helicase_SWF/SNF/SWI_bac"/>
</dbReference>
<dbReference type="InterPro" id="IPR014001">
    <property type="entry name" value="Helicase_ATP-bd"/>
</dbReference>
<gene>
    <name evidence="6" type="ORF">ACFSX4_05630</name>
</gene>
<dbReference type="Gene3D" id="3.40.50.10810">
    <property type="entry name" value="Tandem AAA-ATPase domain"/>
    <property type="match status" value="1"/>
</dbReference>
<keyword evidence="1" id="KW-0378">Hydrolase</keyword>
<proteinExistence type="predicted"/>
<evidence type="ECO:0000259" key="5">
    <source>
        <dbReference type="PROSITE" id="PS51194"/>
    </source>
</evidence>
<dbReference type="Gene3D" id="3.40.50.300">
    <property type="entry name" value="P-loop containing nucleotide triphosphate hydrolases"/>
    <property type="match status" value="1"/>
</dbReference>
<keyword evidence="7" id="KW-1185">Reference proteome</keyword>
<organism evidence="6 7">
    <name type="scientific">Corticicoccus populi</name>
    <dbReference type="NCBI Taxonomy" id="1812821"/>
    <lineage>
        <taxon>Bacteria</taxon>
        <taxon>Bacillati</taxon>
        <taxon>Bacillota</taxon>
        <taxon>Bacilli</taxon>
        <taxon>Bacillales</taxon>
        <taxon>Staphylococcaceae</taxon>
        <taxon>Corticicoccus</taxon>
    </lineage>
</organism>
<dbReference type="Pfam" id="PF00176">
    <property type="entry name" value="SNF2-rel_dom"/>
    <property type="match status" value="1"/>
</dbReference>
<dbReference type="InterPro" id="IPR007527">
    <property type="entry name" value="Znf_SWIM"/>
</dbReference>
<dbReference type="InterPro" id="IPR038718">
    <property type="entry name" value="SNF2-like_sf"/>
</dbReference>
<dbReference type="SUPFAM" id="SSF52540">
    <property type="entry name" value="P-loop containing nucleoside triphosphate hydrolases"/>
    <property type="match status" value="2"/>
</dbReference>
<feature type="domain" description="Helicase ATP-binding" evidence="4">
    <location>
        <begin position="634"/>
        <end position="795"/>
    </location>
</feature>
<evidence type="ECO:0000313" key="7">
    <source>
        <dbReference type="Proteomes" id="UP001597519"/>
    </source>
</evidence>
<dbReference type="CDD" id="cd18012">
    <property type="entry name" value="DEXQc_arch_SWI2_SNF2"/>
    <property type="match status" value="1"/>
</dbReference>
<evidence type="ECO:0000256" key="1">
    <source>
        <dbReference type="ARBA" id="ARBA00022801"/>
    </source>
</evidence>
<keyword evidence="2" id="KW-0479">Metal-binding</keyword>
<dbReference type="PROSITE" id="PS50966">
    <property type="entry name" value="ZF_SWIM"/>
    <property type="match status" value="1"/>
</dbReference>
<dbReference type="SMART" id="SM00487">
    <property type="entry name" value="DEXDc"/>
    <property type="match status" value="1"/>
</dbReference>
<comment type="caution">
    <text evidence="6">The sequence shown here is derived from an EMBL/GenBank/DDBJ whole genome shotgun (WGS) entry which is preliminary data.</text>
</comment>
<dbReference type="Proteomes" id="UP001597519">
    <property type="component" value="Unassembled WGS sequence"/>
</dbReference>
<sequence length="1072" mass="122514">MEITESYIKNLFKDHLFRRGKKYYTEGRVRKLTRQPDNFSWHAEVSGSKIHHTQVSVKNNGISNFCTCPAFSAYGQCKHTCATLLKIAEQSLSASLTSDDTADNPARHDQTEHFIQLFKDFKPERTEKDIPSYQEILKVEFTLHAEDGYYYFTEGASFSLSMKIGTNRMYVVKDIDQFFFNMTEGIEMDFGKNFFYEPDVHYFQGSDKTVIDILTDIWKTEKFYKTKSHAWNTSQSKKMLSIPVYAADSLINNLQYTNCKYVQNEDEYMHLTLITDDMPFTFSLDHSNNEYRFTVSGIEDSIYLSDYQYYSHEGNLYKITDAQGEMISAFLNNTDIHGSINFPVAKDQVKSFVTQSVPKIKSLGAVTLSDTLKEDIISPPLTIELYVEMDSGILNVSTLYKYNDIEINPLKDWEETHDTGNILIRELSAEQAFMDILEHSPLKIKNHALFVEDPDGQFEFLYETLAVLEHHADIYMTSTVKSLMMEMPDTGSISVDAPSDGGYLEVGFKIDGIQSQDILDILSSIKEKKKYYRLPNGSFIPLPENDVLTDMAGIHHDMAKNSDTDSDTLILPMYRGLQVEDRISDFNDIPRTFNDDFKAFYQSLTSPGEEDTPIPDTLNAELRDYQYTGFKWLKSLSRYHLGGILADDMGLGKTLQCIAYLLSEKEDAPGKPSLIVAPASLTYNWKNEFEKFAPSLNVEVVSGTVPERTAVLRSDNVPDVYITSYHTLRQDVDWYKEQVFHAVILDEAQAIKNHRTKIAKAVRLIRASKRFALSGTPIENSQDELWSIFQAVMPGFLYDYKAFHNMEPETIARIVRPFIMRRLKEDVLDELPDKIENTYYTDMNPEQKKLYLAYLERIQKETANALETEGLAKGRIKILAGLTRLRQLCCHPALFIENYTGDSGKLDALFEVIENAEENNRRILLFSQFPSMLKIIQNKLKQTGRSSYYLDGSTPSKERVELVESFNHGDEGIFLISLKAGGTGLNLTGADTVVLYDLWWNPAIEEQAIGRAHRIGQKNIVQVTRLIAQGTIEEKINDLQKQKKEMIDQIIQPGESSLSSMTEDDIRDILSI</sequence>
<dbReference type="SMART" id="SM00490">
    <property type="entry name" value="HELICc"/>
    <property type="match status" value="1"/>
</dbReference>
<reference evidence="7" key="1">
    <citation type="journal article" date="2019" name="Int. J. Syst. Evol. Microbiol.">
        <title>The Global Catalogue of Microorganisms (GCM) 10K type strain sequencing project: providing services to taxonomists for standard genome sequencing and annotation.</title>
        <authorList>
            <consortium name="The Broad Institute Genomics Platform"/>
            <consortium name="The Broad Institute Genome Sequencing Center for Infectious Disease"/>
            <person name="Wu L."/>
            <person name="Ma J."/>
        </authorList>
    </citation>
    <scope>NUCLEOTIDE SEQUENCE [LARGE SCALE GENOMIC DNA]</scope>
    <source>
        <strain evidence="7">KCTC 33575</strain>
    </source>
</reference>
<evidence type="ECO:0000259" key="4">
    <source>
        <dbReference type="PROSITE" id="PS51192"/>
    </source>
</evidence>
<dbReference type="InterPro" id="IPR049730">
    <property type="entry name" value="SNF2/RAD54-like_C"/>
</dbReference>
<dbReference type="InterPro" id="IPR000330">
    <property type="entry name" value="SNF2_N"/>
</dbReference>
<dbReference type="Pfam" id="PF00271">
    <property type="entry name" value="Helicase_C"/>
    <property type="match status" value="1"/>
</dbReference>
<dbReference type="InterPro" id="IPR027417">
    <property type="entry name" value="P-loop_NTPase"/>
</dbReference>
<keyword evidence="2" id="KW-0862">Zinc</keyword>
<evidence type="ECO:0000313" key="6">
    <source>
        <dbReference type="EMBL" id="MFD2829943.1"/>
    </source>
</evidence>
<dbReference type="PROSITE" id="PS51194">
    <property type="entry name" value="HELICASE_CTER"/>
    <property type="match status" value="1"/>
</dbReference>
<accession>A0ABW5WVA9</accession>
<dbReference type="EMBL" id="JBHUOQ010000001">
    <property type="protein sequence ID" value="MFD2829943.1"/>
    <property type="molecule type" value="Genomic_DNA"/>
</dbReference>
<dbReference type="PANTHER" id="PTHR10799">
    <property type="entry name" value="SNF2/RAD54 HELICASE FAMILY"/>
    <property type="match status" value="1"/>
</dbReference>
<protein>
    <submittedName>
        <fullName evidence="6">SNF2 helicase associated domain-containing protein</fullName>
    </submittedName>
</protein>
<evidence type="ECO:0000259" key="3">
    <source>
        <dbReference type="PROSITE" id="PS50966"/>
    </source>
</evidence>
<dbReference type="PROSITE" id="PS51192">
    <property type="entry name" value="HELICASE_ATP_BIND_1"/>
    <property type="match status" value="1"/>
</dbReference>
<evidence type="ECO:0000256" key="2">
    <source>
        <dbReference type="PROSITE-ProRule" id="PRU00325"/>
    </source>
</evidence>
<keyword evidence="2" id="KW-0863">Zinc-finger</keyword>
<dbReference type="InterPro" id="IPR001650">
    <property type="entry name" value="Helicase_C-like"/>
</dbReference>